<dbReference type="Proteomes" id="UP000481947">
    <property type="component" value="Unassembled WGS sequence"/>
</dbReference>
<evidence type="ECO:0000313" key="4">
    <source>
        <dbReference type="Proteomes" id="UP000481947"/>
    </source>
</evidence>
<dbReference type="Pfam" id="PF13279">
    <property type="entry name" value="4HBT_2"/>
    <property type="match status" value="1"/>
</dbReference>
<evidence type="ECO:0000313" key="1">
    <source>
        <dbReference type="EMBL" id="MYZ50716.1"/>
    </source>
</evidence>
<evidence type="ECO:0000313" key="3">
    <source>
        <dbReference type="Proteomes" id="UP000238326"/>
    </source>
</evidence>
<comment type="caution">
    <text evidence="2">The sequence shown here is derived from an EMBL/GenBank/DDBJ whole genome shotgun (WGS) entry which is preliminary data.</text>
</comment>
<dbReference type="RefSeq" id="WP_105729781.1">
    <property type="nucleotide sequence ID" value="NZ_DAIPCI010000029.1"/>
</dbReference>
<dbReference type="InterPro" id="IPR029069">
    <property type="entry name" value="HotDog_dom_sf"/>
</dbReference>
<keyword evidence="3" id="KW-1185">Reference proteome</keyword>
<dbReference type="AlphaFoldDB" id="A0A2S9KEE6"/>
<dbReference type="CDD" id="cd00586">
    <property type="entry name" value="4HBT"/>
    <property type="match status" value="1"/>
</dbReference>
<dbReference type="EMBL" id="VYSB01000001">
    <property type="protein sequence ID" value="MYZ50716.1"/>
    <property type="molecule type" value="Genomic_DNA"/>
</dbReference>
<dbReference type="Proteomes" id="UP000238326">
    <property type="component" value="Unassembled WGS sequence"/>
</dbReference>
<dbReference type="EMBL" id="PVLR01000024">
    <property type="protein sequence ID" value="PRD68820.1"/>
    <property type="molecule type" value="Genomic_DNA"/>
</dbReference>
<sequence length="139" mass="16078">MSKTIVYEVEVMFGDCDPAGIVFFPNYSKWMDGASLNFFRQCGLPPWRELKKTRGIIGNPLLEIHTKFMRPATYGERLQIHTSIIEWRDKVYIHKHVVKRGDEVLCEGTETRAFVVHPPEDPDRIKAIQIPEDIKAMCS</sequence>
<dbReference type="Gene3D" id="3.10.129.10">
    <property type="entry name" value="Hotdog Thioesterase"/>
    <property type="match status" value="1"/>
</dbReference>
<proteinExistence type="predicted"/>
<organism evidence="2 3">
    <name type="scientific">Malikia spinosa</name>
    <dbReference type="NCBI Taxonomy" id="86180"/>
    <lineage>
        <taxon>Bacteria</taxon>
        <taxon>Pseudomonadati</taxon>
        <taxon>Pseudomonadota</taxon>
        <taxon>Betaproteobacteria</taxon>
        <taxon>Burkholderiales</taxon>
        <taxon>Comamonadaceae</taxon>
        <taxon>Malikia</taxon>
    </lineage>
</organism>
<dbReference type="SUPFAM" id="SSF54637">
    <property type="entry name" value="Thioesterase/thiol ester dehydrase-isomerase"/>
    <property type="match status" value="1"/>
</dbReference>
<protein>
    <submittedName>
        <fullName evidence="2">Acyl-CoA thioesterase</fullName>
    </submittedName>
</protein>
<gene>
    <name evidence="2" type="ORF">C6P61_10000</name>
    <name evidence="1" type="ORF">F5985_00805</name>
</gene>
<dbReference type="OrthoDB" id="21822at2"/>
<reference evidence="1 4" key="2">
    <citation type="submission" date="2019-09" db="EMBL/GenBank/DDBJ databases">
        <title>Identification of Malikia spinosa a prominent benzene-, toluene-, and ethylbenzene-degrading bacterium: enrichment, isolation and whole genome sequencing.</title>
        <authorList>
            <person name="Tancsics A."/>
            <person name="Revesz F."/>
            <person name="Kriszt B."/>
        </authorList>
    </citation>
    <scope>NUCLEOTIDE SEQUENCE [LARGE SCALE GENOMIC DNA]</scope>
    <source>
        <strain evidence="1 4">AB6</strain>
    </source>
</reference>
<reference evidence="2 3" key="1">
    <citation type="submission" date="2018-03" db="EMBL/GenBank/DDBJ databases">
        <title>Comparative genomics illustrates the genes involved in a hyperalkaliphilic mechanisms of Serpentinomonas isolated from highly-alkaline calcium-rich serpentinized springs.</title>
        <authorList>
            <person name="Suzuki S."/>
            <person name="Ishii S."/>
            <person name="Walworth N."/>
            <person name="Bird L."/>
            <person name="Kuenen J.G."/>
            <person name="Nealson K.H."/>
        </authorList>
    </citation>
    <scope>NUCLEOTIDE SEQUENCE [LARGE SCALE GENOMIC DNA]</scope>
    <source>
        <strain evidence="2 3">83</strain>
    </source>
</reference>
<evidence type="ECO:0000313" key="2">
    <source>
        <dbReference type="EMBL" id="PRD68820.1"/>
    </source>
</evidence>
<name>A0A2S9KEE6_9BURK</name>
<accession>A0A2S9KEE6</accession>